<dbReference type="EMBL" id="FUWG01000012">
    <property type="protein sequence ID" value="SJZ55942.1"/>
    <property type="molecule type" value="Genomic_DNA"/>
</dbReference>
<proteinExistence type="predicted"/>
<evidence type="ECO:0000313" key="2">
    <source>
        <dbReference type="Proteomes" id="UP000190423"/>
    </source>
</evidence>
<dbReference type="AlphaFoldDB" id="A0A1T4LML4"/>
<protein>
    <submittedName>
        <fullName evidence="1">Uncharacterized protein</fullName>
    </submittedName>
</protein>
<gene>
    <name evidence="1" type="ORF">SAMN02745149_01640</name>
</gene>
<name>A0A1T4LML4_TREPO</name>
<dbReference type="Proteomes" id="UP000190423">
    <property type="component" value="Unassembled WGS sequence"/>
</dbReference>
<keyword evidence="2" id="KW-1185">Reference proteome</keyword>
<reference evidence="1 2" key="1">
    <citation type="submission" date="2017-02" db="EMBL/GenBank/DDBJ databases">
        <authorList>
            <person name="Peterson S.W."/>
        </authorList>
    </citation>
    <scope>NUCLEOTIDE SEQUENCE [LARGE SCALE GENOMIC DNA]</scope>
    <source>
        <strain evidence="1 2">ATCC BAA-908</strain>
    </source>
</reference>
<dbReference type="RefSeq" id="WP_078933543.1">
    <property type="nucleotide sequence ID" value="NZ_FUWG01000012.1"/>
</dbReference>
<sequence>MMKKAAFLAFLLHILGSVLCAEIFFSGFAGAKFDFDSKKDSSDFDPQLKIQSFFAGQLNISSNTIVHGEFSLKTDDIIENSLFKETPAYFQIDELSIVHRQQLLSATNYISFFVGTYEPIGSDIFLRRQFGIQPISSRITESWLGLAGSIIYPLFGVGGADIVHFDSYPIATGVYIYVNHELDDCYVFNAAYRFACVYRFFTLDITAGIGVPLESSNYDDAFIVVDKVYWRGGFNMLIGNAYTTSLFIQGGISDIPFTKRDEKFEFDEEKTYLLFEPRFRGKKCQVDVTAFSLPEDTVKDFIFINDTLGMNINIYTDNLYFKNKMFLFGINASLTFPDKNFSHLGTPADLFDDYSIAAAPYLELKLFNGELHSMFQMNFTDIMDSDWYKAFKISIGYKSQF</sequence>
<accession>A0A1T4LML4</accession>
<dbReference type="GeneID" id="78316924"/>
<evidence type="ECO:0000313" key="1">
    <source>
        <dbReference type="EMBL" id="SJZ55942.1"/>
    </source>
</evidence>
<dbReference type="STRING" id="261392.SAMN02745149_01640"/>
<organism evidence="1 2">
    <name type="scientific">Treponema porcinum</name>
    <dbReference type="NCBI Taxonomy" id="261392"/>
    <lineage>
        <taxon>Bacteria</taxon>
        <taxon>Pseudomonadati</taxon>
        <taxon>Spirochaetota</taxon>
        <taxon>Spirochaetia</taxon>
        <taxon>Spirochaetales</taxon>
        <taxon>Treponemataceae</taxon>
        <taxon>Treponema</taxon>
    </lineage>
</organism>
<dbReference type="OrthoDB" id="356096at2"/>